<dbReference type="AlphaFoldDB" id="K0TAA8"/>
<feature type="region of interest" description="Disordered" evidence="1">
    <location>
        <begin position="277"/>
        <end position="392"/>
    </location>
</feature>
<dbReference type="EMBL" id="AGNL01003639">
    <property type="protein sequence ID" value="EJK74460.1"/>
    <property type="molecule type" value="Genomic_DNA"/>
</dbReference>
<feature type="compositionally biased region" description="Basic and acidic residues" evidence="1">
    <location>
        <begin position="370"/>
        <end position="392"/>
    </location>
</feature>
<comment type="caution">
    <text evidence="2">The sequence shown here is derived from an EMBL/GenBank/DDBJ whole genome shotgun (WGS) entry which is preliminary data.</text>
</comment>
<protein>
    <submittedName>
        <fullName evidence="2">Uncharacterized protein</fullName>
    </submittedName>
</protein>
<reference evidence="2 3" key="1">
    <citation type="journal article" date="2012" name="Genome Biol.">
        <title>Genome and low-iron response of an oceanic diatom adapted to chronic iron limitation.</title>
        <authorList>
            <person name="Lommer M."/>
            <person name="Specht M."/>
            <person name="Roy A.S."/>
            <person name="Kraemer L."/>
            <person name="Andreson R."/>
            <person name="Gutowska M.A."/>
            <person name="Wolf J."/>
            <person name="Bergner S.V."/>
            <person name="Schilhabel M.B."/>
            <person name="Klostermeier U.C."/>
            <person name="Beiko R.G."/>
            <person name="Rosenstiel P."/>
            <person name="Hippler M."/>
            <person name="Laroche J."/>
        </authorList>
    </citation>
    <scope>NUCLEOTIDE SEQUENCE [LARGE SCALE GENOMIC DNA]</scope>
    <source>
        <strain evidence="2 3">CCMP1005</strain>
    </source>
</reference>
<keyword evidence="3" id="KW-1185">Reference proteome</keyword>
<feature type="region of interest" description="Disordered" evidence="1">
    <location>
        <begin position="485"/>
        <end position="517"/>
    </location>
</feature>
<accession>K0TAA8</accession>
<dbReference type="eggNOG" id="ENOG502QYFA">
    <property type="taxonomic scope" value="Eukaryota"/>
</dbReference>
<feature type="region of interest" description="Disordered" evidence="1">
    <location>
        <begin position="201"/>
        <end position="221"/>
    </location>
</feature>
<feature type="compositionally biased region" description="Basic and acidic residues" evidence="1">
    <location>
        <begin position="311"/>
        <end position="326"/>
    </location>
</feature>
<gene>
    <name evidence="2" type="ORF">THAOC_03862</name>
</gene>
<feature type="region of interest" description="Disordered" evidence="1">
    <location>
        <begin position="31"/>
        <end position="80"/>
    </location>
</feature>
<feature type="region of interest" description="Disordered" evidence="1">
    <location>
        <begin position="103"/>
        <end position="130"/>
    </location>
</feature>
<feature type="compositionally biased region" description="Low complexity" evidence="1">
    <location>
        <begin position="349"/>
        <end position="360"/>
    </location>
</feature>
<evidence type="ECO:0000256" key="1">
    <source>
        <dbReference type="SAM" id="MobiDB-lite"/>
    </source>
</evidence>
<proteinExistence type="predicted"/>
<dbReference type="OrthoDB" id="48785at2759"/>
<feature type="compositionally biased region" description="Basic and acidic residues" evidence="1">
    <location>
        <begin position="103"/>
        <end position="112"/>
    </location>
</feature>
<feature type="compositionally biased region" description="Basic and acidic residues" evidence="1">
    <location>
        <begin position="335"/>
        <end position="348"/>
    </location>
</feature>
<organism evidence="2 3">
    <name type="scientific">Thalassiosira oceanica</name>
    <name type="common">Marine diatom</name>
    <dbReference type="NCBI Taxonomy" id="159749"/>
    <lineage>
        <taxon>Eukaryota</taxon>
        <taxon>Sar</taxon>
        <taxon>Stramenopiles</taxon>
        <taxon>Ochrophyta</taxon>
        <taxon>Bacillariophyta</taxon>
        <taxon>Coscinodiscophyceae</taxon>
        <taxon>Thalassiosirophycidae</taxon>
        <taxon>Thalassiosirales</taxon>
        <taxon>Thalassiosiraceae</taxon>
        <taxon>Thalassiosira</taxon>
    </lineage>
</organism>
<feature type="compositionally biased region" description="Basic and acidic residues" evidence="1">
    <location>
        <begin position="56"/>
        <end position="71"/>
    </location>
</feature>
<name>K0TAA8_THAOC</name>
<evidence type="ECO:0000313" key="3">
    <source>
        <dbReference type="Proteomes" id="UP000266841"/>
    </source>
</evidence>
<sequence length="556" mass="61720">MWRRRRGAEKGEMEQIVYVGDVANAVLAAMQYGPPQGGDGSDAAAASGPAAAPDRVQVHREHEGPRREHGADTPGARPVRPPLVVRLGVVVVRRDVVASRPRDIAPRRRAEPRPPGLGALHPARGGDQVDLGLARPQRIPVRPPRRRAEPRRIPGPTRRVERDAVVHEPPVRLRLPVVGDVHGLAVGRRRARHAGDDPVVQVRDLHGRPPPEPRPARQAVEPVEARRLGRLVLQDRVRLVVEQARSVAVPHRAVVGGGERLEEGRVVVDRGGRRVRLVHARGGPGPAQDDPDAPLRRPGREGDLRQPPPGDTHHRPGRGGHDAPRDEGEEDEGDEVRQGRRQERDRGEAPAPGAAPLGLLHEQVLLPGGVRHEQGAEPRPVRDDGRRRPETKDVKVQVQFYEQAAHLTRINMQRSPNYQEFFQDNLFPFDFVRTTWLVHELRSEAGRNLRCEMYEEQALWGNPAMEDLSIGYVLARKKVRSELGRKAEPQYEGPEEWHPLLVPGEPDDDAAAGRASSPEGPLYLDYLEDAQKVATDSKGAEFHVTFLPQKSKSEKK</sequence>
<feature type="compositionally biased region" description="Basic and acidic residues" evidence="1">
    <location>
        <begin position="203"/>
        <end position="215"/>
    </location>
</feature>
<dbReference type="Proteomes" id="UP000266841">
    <property type="component" value="Unassembled WGS sequence"/>
</dbReference>
<feature type="compositionally biased region" description="Basic and acidic residues" evidence="1">
    <location>
        <begin position="293"/>
        <end position="304"/>
    </location>
</feature>
<evidence type="ECO:0000313" key="2">
    <source>
        <dbReference type="EMBL" id="EJK74460.1"/>
    </source>
</evidence>
<feature type="compositionally biased region" description="Low complexity" evidence="1">
    <location>
        <begin position="41"/>
        <end position="54"/>
    </location>
</feature>